<gene>
    <name evidence="2" type="ORF">C7B46_13995</name>
</gene>
<dbReference type="AlphaFoldDB" id="A0A2T2XDF7"/>
<dbReference type="GO" id="GO:0016787">
    <property type="term" value="F:hydrolase activity"/>
    <property type="evidence" value="ECO:0007669"/>
    <property type="project" value="InterPro"/>
</dbReference>
<dbReference type="Pfam" id="PF00149">
    <property type="entry name" value="Metallophos"/>
    <property type="match status" value="1"/>
</dbReference>
<feature type="domain" description="Calcineurin-like phosphoesterase" evidence="1">
    <location>
        <begin position="42"/>
        <end position="196"/>
    </location>
</feature>
<evidence type="ECO:0000313" key="2">
    <source>
        <dbReference type="EMBL" id="PSR32529.1"/>
    </source>
</evidence>
<dbReference type="Gene3D" id="3.60.21.10">
    <property type="match status" value="1"/>
</dbReference>
<dbReference type="InterPro" id="IPR051158">
    <property type="entry name" value="Metallophosphoesterase_sf"/>
</dbReference>
<proteinExistence type="predicted"/>
<dbReference type="SUPFAM" id="SSF56300">
    <property type="entry name" value="Metallo-dependent phosphatases"/>
    <property type="match status" value="1"/>
</dbReference>
<reference evidence="2 3" key="1">
    <citation type="journal article" date="2014" name="BMC Genomics">
        <title>Comparison of environmental and isolate Sulfobacillus genomes reveals diverse carbon, sulfur, nitrogen, and hydrogen metabolisms.</title>
        <authorList>
            <person name="Justice N.B."/>
            <person name="Norman A."/>
            <person name="Brown C.T."/>
            <person name="Singh A."/>
            <person name="Thomas B.C."/>
            <person name="Banfield J.F."/>
        </authorList>
    </citation>
    <scope>NUCLEOTIDE SEQUENCE [LARGE SCALE GENOMIC DNA]</scope>
    <source>
        <strain evidence="2">AMDSBA4</strain>
    </source>
</reference>
<comment type="caution">
    <text evidence="2">The sequence shown here is derived from an EMBL/GenBank/DDBJ whole genome shotgun (WGS) entry which is preliminary data.</text>
</comment>
<sequence length="262" mass="29071">MEIVIGILGILALYAVVVEPYWIRLRRVDVEIPELPAQFDGFTILHLSDLHGRVGAFLRPAVRLAMEQADVIALTGDLYALTLPDASVASYLNALDRRRLFYVSGNHDYRHGVLKTSSWNPGSCLLDNRAVHLTRGDAGIWLAGIPDLVKGKPNLAEVLEQIDTEEPAILLSHRPDVWLKEGIRRFQLILSGHTHGGQVRFPWIGALVRHNKLPGNYVSGILSKEGYPTLVTSKGLGMSELPVRFLSPPEVLKICLRRVPSI</sequence>
<dbReference type="InterPro" id="IPR004843">
    <property type="entry name" value="Calcineurin-like_PHP"/>
</dbReference>
<protein>
    <submittedName>
        <fullName evidence="2">Metallophosphoesterase</fullName>
    </submittedName>
</protein>
<dbReference type="PANTHER" id="PTHR31302:SF0">
    <property type="entry name" value="TRANSMEMBRANE PROTEIN WITH METALLOPHOSPHOESTERASE DOMAIN"/>
    <property type="match status" value="1"/>
</dbReference>
<organism evidence="2 3">
    <name type="scientific">Sulfobacillus benefaciens</name>
    <dbReference type="NCBI Taxonomy" id="453960"/>
    <lineage>
        <taxon>Bacteria</taxon>
        <taxon>Bacillati</taxon>
        <taxon>Bacillota</taxon>
        <taxon>Clostridia</taxon>
        <taxon>Eubacteriales</taxon>
        <taxon>Clostridiales Family XVII. Incertae Sedis</taxon>
        <taxon>Sulfobacillus</taxon>
    </lineage>
</organism>
<dbReference type="Proteomes" id="UP000242972">
    <property type="component" value="Unassembled WGS sequence"/>
</dbReference>
<dbReference type="InterPro" id="IPR029052">
    <property type="entry name" value="Metallo-depent_PP-like"/>
</dbReference>
<dbReference type="PANTHER" id="PTHR31302">
    <property type="entry name" value="TRANSMEMBRANE PROTEIN WITH METALLOPHOSPHOESTERASE DOMAIN-RELATED"/>
    <property type="match status" value="1"/>
</dbReference>
<dbReference type="EMBL" id="PXYW01000038">
    <property type="protein sequence ID" value="PSR32529.1"/>
    <property type="molecule type" value="Genomic_DNA"/>
</dbReference>
<evidence type="ECO:0000259" key="1">
    <source>
        <dbReference type="Pfam" id="PF00149"/>
    </source>
</evidence>
<accession>A0A2T2XDF7</accession>
<evidence type="ECO:0000313" key="3">
    <source>
        <dbReference type="Proteomes" id="UP000242972"/>
    </source>
</evidence>
<name>A0A2T2XDF7_9FIRM</name>